<comment type="subcellular location">
    <subcellularLocation>
        <location evidence="1">Endoplasmic reticulum membrane</location>
        <topology evidence="1">Multi-pass membrane protein</topology>
    </subcellularLocation>
</comment>
<evidence type="ECO:0000256" key="3">
    <source>
        <dbReference type="ARBA" id="ARBA00022824"/>
    </source>
</evidence>
<dbReference type="PANTHER" id="PTHR12863">
    <property type="entry name" value="FATTY ACID HYDROXYLASE"/>
    <property type="match status" value="1"/>
</dbReference>
<evidence type="ECO:0000256" key="4">
    <source>
        <dbReference type="ARBA" id="ARBA00022989"/>
    </source>
</evidence>
<evidence type="ECO:0000313" key="10">
    <source>
        <dbReference type="Proteomes" id="UP001189429"/>
    </source>
</evidence>
<evidence type="ECO:0000256" key="7">
    <source>
        <dbReference type="ARBA" id="ARBA00023136"/>
    </source>
</evidence>
<evidence type="ECO:0000256" key="1">
    <source>
        <dbReference type="ARBA" id="ARBA00004477"/>
    </source>
</evidence>
<keyword evidence="7" id="KW-0472">Membrane</keyword>
<keyword evidence="3" id="KW-0256">Endoplasmic reticulum</keyword>
<dbReference type="Proteomes" id="UP001189429">
    <property type="component" value="Unassembled WGS sequence"/>
</dbReference>
<evidence type="ECO:0000256" key="5">
    <source>
        <dbReference type="ARBA" id="ARBA00023002"/>
    </source>
</evidence>
<proteinExistence type="predicted"/>
<keyword evidence="6" id="KW-0443">Lipid metabolism</keyword>
<keyword evidence="4" id="KW-1133">Transmembrane helix</keyword>
<dbReference type="Gene3D" id="3.10.120.10">
    <property type="entry name" value="Cytochrome b5-like heme/steroid binding domain"/>
    <property type="match status" value="1"/>
</dbReference>
<comment type="caution">
    <text evidence="9">The sequence shown here is derived from an EMBL/GenBank/DDBJ whole genome shotgun (WGS) entry which is preliminary data.</text>
</comment>
<organism evidence="9 10">
    <name type="scientific">Prorocentrum cordatum</name>
    <dbReference type="NCBI Taxonomy" id="2364126"/>
    <lineage>
        <taxon>Eukaryota</taxon>
        <taxon>Sar</taxon>
        <taxon>Alveolata</taxon>
        <taxon>Dinophyceae</taxon>
        <taxon>Prorocentrales</taxon>
        <taxon>Prorocentraceae</taxon>
        <taxon>Prorocentrum</taxon>
    </lineage>
</organism>
<dbReference type="PANTHER" id="PTHR12863:SF1">
    <property type="entry name" value="FATTY ACID 2-HYDROXYLASE"/>
    <property type="match status" value="1"/>
</dbReference>
<dbReference type="EMBL" id="CAUYUJ010018119">
    <property type="protein sequence ID" value="CAK0880813.1"/>
    <property type="molecule type" value="Genomic_DNA"/>
</dbReference>
<dbReference type="Pfam" id="PF00173">
    <property type="entry name" value="Cyt-b5"/>
    <property type="match status" value="1"/>
</dbReference>
<dbReference type="InterPro" id="IPR001199">
    <property type="entry name" value="Cyt_B5-like_heme/steroid-bd"/>
</dbReference>
<keyword evidence="2" id="KW-0812">Transmembrane</keyword>
<evidence type="ECO:0000313" key="9">
    <source>
        <dbReference type="EMBL" id="CAK0880813.1"/>
    </source>
</evidence>
<dbReference type="SUPFAM" id="SSF55856">
    <property type="entry name" value="Cytochrome b5-like heme/steroid binding domain"/>
    <property type="match status" value="1"/>
</dbReference>
<evidence type="ECO:0000256" key="2">
    <source>
        <dbReference type="ARBA" id="ARBA00022692"/>
    </source>
</evidence>
<evidence type="ECO:0000259" key="8">
    <source>
        <dbReference type="SMART" id="SM01117"/>
    </source>
</evidence>
<dbReference type="SMART" id="SM01117">
    <property type="entry name" value="Cyt-b5"/>
    <property type="match status" value="1"/>
</dbReference>
<evidence type="ECO:0000256" key="6">
    <source>
        <dbReference type="ARBA" id="ARBA00023098"/>
    </source>
</evidence>
<gene>
    <name evidence="9" type="ORF">PCOR1329_LOCUS63840</name>
</gene>
<protein>
    <recommendedName>
        <fullName evidence="8">Cytochrome b5 heme-binding domain-containing protein</fullName>
    </recommendedName>
</protein>
<dbReference type="InterPro" id="IPR014430">
    <property type="entry name" value="Scs7"/>
</dbReference>
<accession>A0ABN9W752</accession>
<keyword evidence="10" id="KW-1185">Reference proteome</keyword>
<keyword evidence="5" id="KW-0560">Oxidoreductase</keyword>
<reference evidence="9" key="1">
    <citation type="submission" date="2023-10" db="EMBL/GenBank/DDBJ databases">
        <authorList>
            <person name="Chen Y."/>
            <person name="Shah S."/>
            <person name="Dougan E. K."/>
            <person name="Thang M."/>
            <person name="Chan C."/>
        </authorList>
    </citation>
    <scope>NUCLEOTIDE SEQUENCE [LARGE SCALE GENOMIC DNA]</scope>
</reference>
<dbReference type="InterPro" id="IPR036400">
    <property type="entry name" value="Cyt_B5-like_heme/steroid_sf"/>
</dbReference>
<name>A0ABN9W752_9DINO</name>
<sequence length="206" mass="23183">MPSTSLVFESPGAVLEACRRDTRSLLIYQSKVLDVSKFSHPGPQTLITKNIGADITHAFNKQGHSDHAKVLCDRMVVGTLGKVVQGKLLPNPHGDSDLFTSEEQEVHARLDQLIDMSKPLMPQVRKMTNREFKALISRPRYIEDEDGIQLFADPKRDFNNKRDFSQNVKVLIPCICFFVCMSYVSASDARDFVFKMAVYFLSGVAI</sequence>
<feature type="domain" description="Cytochrome b5 heme-binding" evidence="8">
    <location>
        <begin position="9"/>
        <end position="81"/>
    </location>
</feature>